<gene>
    <name evidence="2" type="ORF">CDV31_015678</name>
</gene>
<reference evidence="2 3" key="1">
    <citation type="submission" date="2017-06" db="EMBL/GenBank/DDBJ databases">
        <title>Cmopartive genomic analysis of Ambrosia Fusariam Clade fungi.</title>
        <authorList>
            <person name="Stajich J.E."/>
            <person name="Carrillo J."/>
            <person name="Kijimoto T."/>
            <person name="Eskalen A."/>
            <person name="O'Donnell K."/>
            <person name="Kasson M."/>
        </authorList>
    </citation>
    <scope>NUCLEOTIDE SEQUENCE [LARGE SCALE GENOMIC DNA]</scope>
    <source>
        <strain evidence="2 3">NRRL 20438</strain>
    </source>
</reference>
<dbReference type="AlphaFoldDB" id="A0A428SKX3"/>
<evidence type="ECO:0000313" key="3">
    <source>
        <dbReference type="Proteomes" id="UP000288429"/>
    </source>
</evidence>
<proteinExistence type="predicted"/>
<organism evidence="2 3">
    <name type="scientific">Fusarium ambrosium</name>
    <dbReference type="NCBI Taxonomy" id="131363"/>
    <lineage>
        <taxon>Eukaryota</taxon>
        <taxon>Fungi</taxon>
        <taxon>Dikarya</taxon>
        <taxon>Ascomycota</taxon>
        <taxon>Pezizomycotina</taxon>
        <taxon>Sordariomycetes</taxon>
        <taxon>Hypocreomycetidae</taxon>
        <taxon>Hypocreales</taxon>
        <taxon>Nectriaceae</taxon>
        <taxon>Fusarium</taxon>
        <taxon>Fusarium solani species complex</taxon>
    </lineage>
</organism>
<dbReference type="Proteomes" id="UP000288429">
    <property type="component" value="Unassembled WGS sequence"/>
</dbReference>
<protein>
    <submittedName>
        <fullName evidence="2">Uncharacterized protein</fullName>
    </submittedName>
</protein>
<comment type="caution">
    <text evidence="2">The sequence shown here is derived from an EMBL/GenBank/DDBJ whole genome shotgun (WGS) entry which is preliminary data.</text>
</comment>
<keyword evidence="3" id="KW-1185">Reference proteome</keyword>
<sequence>MSYSSYVSPLRDSITDWSRALEKIRDPDVVFDEELAMLHHRSREQLEQFSLDPSQENLSLVQKELLFTGHQIKELTLNHAATRLQKQQTCDEATEVLVENIIQDLVKIFGLLTLQRLSTKLLSPETGQEHGIGPVFRKPSSPNHLFTEDEGSPSHQLRTEAEESSVNSPTTGNRGIKRKRRAGIKPVNGKRPRQESKELLQAGITRHDPPVAAVSPFAVPESPYKHNTTQKDIIRKRGFTLARKSISLGRDGHTSCFVAYKSPIHNQWICAMHIPEGQSVPSIDAIIAEKLRIDPAMRHLSLDSRELEDQPVE</sequence>
<evidence type="ECO:0000256" key="1">
    <source>
        <dbReference type="SAM" id="MobiDB-lite"/>
    </source>
</evidence>
<feature type="region of interest" description="Disordered" evidence="1">
    <location>
        <begin position="124"/>
        <end position="195"/>
    </location>
</feature>
<feature type="compositionally biased region" description="Basic residues" evidence="1">
    <location>
        <begin position="175"/>
        <end position="191"/>
    </location>
</feature>
<accession>A0A428SKX3</accession>
<name>A0A428SKX3_9HYPO</name>
<feature type="compositionally biased region" description="Polar residues" evidence="1">
    <location>
        <begin position="164"/>
        <end position="173"/>
    </location>
</feature>
<dbReference type="EMBL" id="NIZV01000428">
    <property type="protein sequence ID" value="RSL90443.1"/>
    <property type="molecule type" value="Genomic_DNA"/>
</dbReference>
<evidence type="ECO:0000313" key="2">
    <source>
        <dbReference type="EMBL" id="RSL90443.1"/>
    </source>
</evidence>